<dbReference type="AlphaFoldDB" id="A0A8D9DPD9"/>
<evidence type="ECO:0000313" key="1">
    <source>
        <dbReference type="EMBL" id="CAG6726373.1"/>
    </source>
</evidence>
<dbReference type="EMBL" id="HBUF01371498">
    <property type="protein sequence ID" value="CAG6726373.1"/>
    <property type="molecule type" value="Transcribed_RNA"/>
</dbReference>
<sequence length="119" mass="15058">MLGFVFYVIIVKFCKENKENILEKRKIWIGRRLIFESETREKKEMKELNNVLNIKFVIYRKTLIYKKENTFIKFVYVFVLNKFFHDFYQFYMRRVLDLYIEFFIELKDNVKFRLKYLIF</sequence>
<accession>A0A8D9DPD9</accession>
<reference evidence="1" key="1">
    <citation type="submission" date="2021-05" db="EMBL/GenBank/DDBJ databases">
        <authorList>
            <person name="Alioto T."/>
            <person name="Alioto T."/>
            <person name="Gomez Garrido J."/>
        </authorList>
    </citation>
    <scope>NUCLEOTIDE SEQUENCE</scope>
</reference>
<protein>
    <submittedName>
        <fullName evidence="1">Uncharacterized protein</fullName>
    </submittedName>
</protein>
<proteinExistence type="predicted"/>
<organism evidence="1">
    <name type="scientific">Cacopsylla melanoneura</name>
    <dbReference type="NCBI Taxonomy" id="428564"/>
    <lineage>
        <taxon>Eukaryota</taxon>
        <taxon>Metazoa</taxon>
        <taxon>Ecdysozoa</taxon>
        <taxon>Arthropoda</taxon>
        <taxon>Hexapoda</taxon>
        <taxon>Insecta</taxon>
        <taxon>Pterygota</taxon>
        <taxon>Neoptera</taxon>
        <taxon>Paraneoptera</taxon>
        <taxon>Hemiptera</taxon>
        <taxon>Sternorrhyncha</taxon>
        <taxon>Psylloidea</taxon>
        <taxon>Psyllidae</taxon>
        <taxon>Psyllinae</taxon>
        <taxon>Cacopsylla</taxon>
    </lineage>
</organism>
<name>A0A8D9DPD9_9HEMI</name>